<evidence type="ECO:0000256" key="1">
    <source>
        <dbReference type="SAM" id="Phobius"/>
    </source>
</evidence>
<proteinExistence type="predicted"/>
<organism evidence="2 3">
    <name type="scientific">Amycolatopsis tucumanensis</name>
    <dbReference type="NCBI Taxonomy" id="401106"/>
    <lineage>
        <taxon>Bacteria</taxon>
        <taxon>Bacillati</taxon>
        <taxon>Actinomycetota</taxon>
        <taxon>Actinomycetes</taxon>
        <taxon>Pseudonocardiales</taxon>
        <taxon>Pseudonocardiaceae</taxon>
        <taxon>Amycolatopsis</taxon>
    </lineage>
</organism>
<feature type="transmembrane region" description="Helical" evidence="1">
    <location>
        <begin position="108"/>
        <end position="131"/>
    </location>
</feature>
<reference evidence="3" key="1">
    <citation type="journal article" date="2019" name="Int. J. Syst. Evol. Microbiol.">
        <title>The Global Catalogue of Microorganisms (GCM) 10K type strain sequencing project: providing services to taxonomists for standard genome sequencing and annotation.</title>
        <authorList>
            <consortium name="The Broad Institute Genomics Platform"/>
            <consortium name="The Broad Institute Genome Sequencing Center for Infectious Disease"/>
            <person name="Wu L."/>
            <person name="Ma J."/>
        </authorList>
    </citation>
    <scope>NUCLEOTIDE SEQUENCE [LARGE SCALE GENOMIC DNA]</scope>
    <source>
        <strain evidence="3">JCM 17017</strain>
    </source>
</reference>
<dbReference type="Proteomes" id="UP001501624">
    <property type="component" value="Unassembled WGS sequence"/>
</dbReference>
<feature type="transmembrane region" description="Helical" evidence="1">
    <location>
        <begin position="68"/>
        <end position="88"/>
    </location>
</feature>
<keyword evidence="1" id="KW-0472">Membrane</keyword>
<evidence type="ECO:0000313" key="2">
    <source>
        <dbReference type="EMBL" id="GAA3842756.1"/>
    </source>
</evidence>
<gene>
    <name evidence="2" type="ORF">GCM10022380_71170</name>
</gene>
<dbReference type="EMBL" id="BAABCM010000013">
    <property type="protein sequence ID" value="GAA3842756.1"/>
    <property type="molecule type" value="Genomic_DNA"/>
</dbReference>
<sequence length="133" mass="13991">MLELQMRVAGVVAIVLGLAHLVLPRLLGWPAGLVAVSPLSRLVVGLHTGFIGLTCVVLGALLWPVDELLAPGALATTVLAAQTVFWGARWLCELLLVGRVVRAAPLAWRAAHVVGLGGWAWLTAVPLTALLTR</sequence>
<comment type="caution">
    <text evidence="2">The sequence shown here is derived from an EMBL/GenBank/DDBJ whole genome shotgun (WGS) entry which is preliminary data.</text>
</comment>
<accession>A0ABP7JE21</accession>
<name>A0ABP7JE21_9PSEU</name>
<protein>
    <submittedName>
        <fullName evidence="2">Uncharacterized protein</fullName>
    </submittedName>
</protein>
<feature type="transmembrane region" description="Helical" evidence="1">
    <location>
        <begin position="44"/>
        <end position="63"/>
    </location>
</feature>
<dbReference type="RefSeq" id="WP_237338287.1">
    <property type="nucleotide sequence ID" value="NZ_BAABCM010000013.1"/>
</dbReference>
<keyword evidence="3" id="KW-1185">Reference proteome</keyword>
<evidence type="ECO:0000313" key="3">
    <source>
        <dbReference type="Proteomes" id="UP001501624"/>
    </source>
</evidence>
<keyword evidence="1" id="KW-0812">Transmembrane</keyword>
<keyword evidence="1" id="KW-1133">Transmembrane helix</keyword>